<dbReference type="InterPro" id="IPR002523">
    <property type="entry name" value="MgTranspt_CorA/ZnTranspt_ZntB"/>
</dbReference>
<dbReference type="PANTHER" id="PTHR47891:SF1">
    <property type="entry name" value="CORA-MAGNESIUM AND COBALT TRANSPORTER"/>
    <property type="match status" value="1"/>
</dbReference>
<dbReference type="Pfam" id="PF01544">
    <property type="entry name" value="CorA"/>
    <property type="match status" value="1"/>
</dbReference>
<comment type="caution">
    <text evidence="1">The sequence shown here is derived from an EMBL/GenBank/DDBJ whole genome shotgun (WGS) entry which is preliminary data.</text>
</comment>
<dbReference type="AlphaFoldDB" id="A0A2M7INN3"/>
<dbReference type="Gene3D" id="3.30.460.20">
    <property type="entry name" value="CorA soluble domain-like"/>
    <property type="match status" value="1"/>
</dbReference>
<evidence type="ECO:0000313" key="1">
    <source>
        <dbReference type="EMBL" id="PIW96897.1"/>
    </source>
</evidence>
<reference evidence="2" key="1">
    <citation type="submission" date="2017-09" db="EMBL/GenBank/DDBJ databases">
        <title>Depth-based differentiation of microbial function through sediment-hosted aquifers and enrichment of novel symbionts in the deep terrestrial subsurface.</title>
        <authorList>
            <person name="Probst A.J."/>
            <person name="Ladd B."/>
            <person name="Jarett J.K."/>
            <person name="Geller-Mcgrath D.E."/>
            <person name="Sieber C.M.K."/>
            <person name="Emerson J.B."/>
            <person name="Anantharaman K."/>
            <person name="Thomas B.C."/>
            <person name="Malmstrom R."/>
            <person name="Stieglmeier M."/>
            <person name="Klingl A."/>
            <person name="Woyke T."/>
            <person name="Ryan C.M."/>
            <person name="Banfield J.F."/>
        </authorList>
    </citation>
    <scope>NUCLEOTIDE SEQUENCE [LARGE SCALE GENOMIC DNA]</scope>
</reference>
<dbReference type="SUPFAM" id="SSF143865">
    <property type="entry name" value="CorA soluble domain-like"/>
    <property type="match status" value="1"/>
</dbReference>
<dbReference type="GO" id="GO:0046873">
    <property type="term" value="F:metal ion transmembrane transporter activity"/>
    <property type="evidence" value="ECO:0007669"/>
    <property type="project" value="InterPro"/>
</dbReference>
<protein>
    <recommendedName>
        <fullName evidence="3">Magnesium transporter CorA</fullName>
    </recommendedName>
</protein>
<gene>
    <name evidence="1" type="ORF">COZ82_02510</name>
</gene>
<evidence type="ECO:0000313" key="2">
    <source>
        <dbReference type="Proteomes" id="UP000230837"/>
    </source>
</evidence>
<accession>A0A2M7INN3</accession>
<dbReference type="EMBL" id="PFHR01000134">
    <property type="protein sequence ID" value="PIW96897.1"/>
    <property type="molecule type" value="Genomic_DNA"/>
</dbReference>
<name>A0A2M7INN3_9BACT</name>
<dbReference type="Proteomes" id="UP000230837">
    <property type="component" value="Unassembled WGS sequence"/>
</dbReference>
<dbReference type="PANTHER" id="PTHR47891">
    <property type="entry name" value="TRANSPORTER-RELATED"/>
    <property type="match status" value="1"/>
</dbReference>
<evidence type="ECO:0008006" key="3">
    <source>
        <dbReference type="Google" id="ProtNLM"/>
    </source>
</evidence>
<sequence length="269" mass="31093">MIKYYFRTVKDNTIKELAEARTGVWVHVVSPNNDEIQRLVKEFVLDEDIISDAEDFFEVPRLERSQGATYFFTRYPFDEKKEDSDTAPLLIIMGESFVLTLALREVPPLQKLIENKEAVVTTQKAKLFIQIMDAITYSYDAELMRLRKAVHKNRSSLRKIGPREIERLVQYETKLNSMVDALIPTNDWLQHVPKGNYMQLYNDDVEMMEDLEIANSQLVNSARSVLKTIQNIRSGVEAIMSSRLNNSLRILTILTILLMVLKLSFHCTG</sequence>
<dbReference type="InterPro" id="IPR047199">
    <property type="entry name" value="CorA-like"/>
</dbReference>
<dbReference type="InterPro" id="IPR045861">
    <property type="entry name" value="CorA_cytoplasmic_dom"/>
</dbReference>
<dbReference type="GO" id="GO:0016020">
    <property type="term" value="C:membrane"/>
    <property type="evidence" value="ECO:0007669"/>
    <property type="project" value="InterPro"/>
</dbReference>
<organism evidence="1 2">
    <name type="scientific">Candidatus Kaiserbacteria bacterium CG_4_8_14_3_um_filter_38_9</name>
    <dbReference type="NCBI Taxonomy" id="1974599"/>
    <lineage>
        <taxon>Bacteria</taxon>
        <taxon>Candidatus Kaiseribacteriota</taxon>
    </lineage>
</organism>
<proteinExistence type="predicted"/>